<proteinExistence type="predicted"/>
<keyword evidence="2" id="KW-0808">Transferase</keyword>
<dbReference type="PANTHER" id="PTHR21310">
    <property type="entry name" value="AMINOGLYCOSIDE PHOSPHOTRANSFERASE-RELATED-RELATED"/>
    <property type="match status" value="1"/>
</dbReference>
<sequence>MNLGKPIASGNTANIYLSGDRVVKVFHEHLTNVDPYYEVNKQKFAYSCGLPVPKVLDVTKVDGRQAIIMEYVKGKTLGNLLHDNEEDTAYYMGVSIEVQQAIHQIEAAEIETMTDKLKRQIKSAHLLSDQQKERLLGQLQSMPSDNKLCHGDFHLFNVIKNNDDEMTIIDWVDASSGNPVADVCRSYLLYSQASIDLAEMYLHMYCEKSGLHREKVMEWLPIIAGARLEEKLPNSEEERLLKLVNSS</sequence>
<feature type="domain" description="Aminoglycoside phosphotransferase" evidence="1">
    <location>
        <begin position="5"/>
        <end position="213"/>
    </location>
</feature>
<dbReference type="InterPro" id="IPR051678">
    <property type="entry name" value="AGP_Transferase"/>
</dbReference>
<keyword evidence="3" id="KW-1185">Reference proteome</keyword>
<comment type="caution">
    <text evidence="2">The sequence shown here is derived from an EMBL/GenBank/DDBJ whole genome shotgun (WGS) entry which is preliminary data.</text>
</comment>
<dbReference type="Pfam" id="PF01636">
    <property type="entry name" value="APH"/>
    <property type="match status" value="1"/>
</dbReference>
<reference evidence="2 3" key="1">
    <citation type="submission" date="2019-07" db="EMBL/GenBank/DDBJ databases">
        <title>Whole genome shotgun sequence of Alkalibacillus haloalkaliphilus NBRC 103110.</title>
        <authorList>
            <person name="Hosoyama A."/>
            <person name="Uohara A."/>
            <person name="Ohji S."/>
            <person name="Ichikawa N."/>
        </authorList>
    </citation>
    <scope>NUCLEOTIDE SEQUENCE [LARGE SCALE GENOMIC DNA]</scope>
    <source>
        <strain evidence="2 3">NBRC 103110</strain>
    </source>
</reference>
<protein>
    <submittedName>
        <fullName evidence="2">Aminoglycoside phosphotransferase</fullName>
    </submittedName>
</protein>
<dbReference type="GO" id="GO:0016740">
    <property type="term" value="F:transferase activity"/>
    <property type="evidence" value="ECO:0007669"/>
    <property type="project" value="UniProtKB-KW"/>
</dbReference>
<name>A0A511W416_9BACI</name>
<dbReference type="Proteomes" id="UP000321440">
    <property type="component" value="Unassembled WGS sequence"/>
</dbReference>
<dbReference type="AlphaFoldDB" id="A0A511W416"/>
<evidence type="ECO:0000259" key="1">
    <source>
        <dbReference type="Pfam" id="PF01636"/>
    </source>
</evidence>
<dbReference type="RefSeq" id="WP_146815875.1">
    <property type="nucleotide sequence ID" value="NZ_BJYA01000010.1"/>
</dbReference>
<dbReference type="EMBL" id="BJYA01000010">
    <property type="protein sequence ID" value="GEN45707.1"/>
    <property type="molecule type" value="Genomic_DNA"/>
</dbReference>
<dbReference type="SUPFAM" id="SSF56112">
    <property type="entry name" value="Protein kinase-like (PK-like)"/>
    <property type="match status" value="1"/>
</dbReference>
<organism evidence="2 3">
    <name type="scientific">Alkalibacillus haloalkaliphilus</name>
    <dbReference type="NCBI Taxonomy" id="94136"/>
    <lineage>
        <taxon>Bacteria</taxon>
        <taxon>Bacillati</taxon>
        <taxon>Bacillota</taxon>
        <taxon>Bacilli</taxon>
        <taxon>Bacillales</taxon>
        <taxon>Bacillaceae</taxon>
        <taxon>Alkalibacillus</taxon>
    </lineage>
</organism>
<dbReference type="OrthoDB" id="9800774at2"/>
<evidence type="ECO:0000313" key="3">
    <source>
        <dbReference type="Proteomes" id="UP000321440"/>
    </source>
</evidence>
<gene>
    <name evidence="2" type="ORF">AHA02nite_14830</name>
</gene>
<evidence type="ECO:0000313" key="2">
    <source>
        <dbReference type="EMBL" id="GEN45707.1"/>
    </source>
</evidence>
<dbReference type="Gene3D" id="3.90.1200.10">
    <property type="match status" value="1"/>
</dbReference>
<dbReference type="InterPro" id="IPR002575">
    <property type="entry name" value="Aminoglycoside_PTrfase"/>
</dbReference>
<dbReference type="InterPro" id="IPR011009">
    <property type="entry name" value="Kinase-like_dom_sf"/>
</dbReference>
<accession>A0A511W416</accession>